<evidence type="ECO:0000313" key="1">
    <source>
        <dbReference type="EMBL" id="GAG47431.1"/>
    </source>
</evidence>
<sequence>MSLFDDLENAACDTLAGIHGLTVVFKSDDDEVDDLSVDAVAFTAPSGTVEEGDDGEDAGTSGTLLVKKADVPSLEDYTRVEIDSVEWFLTHPPERESPTALSLRLVRGAA</sequence>
<protein>
    <submittedName>
        <fullName evidence="1">Uncharacterized protein</fullName>
    </submittedName>
</protein>
<name>X0ZGH4_9ZZZZ</name>
<reference evidence="1" key="1">
    <citation type="journal article" date="2014" name="Front. Microbiol.">
        <title>High frequency of phylogenetically diverse reductive dehalogenase-homologous genes in deep subseafloor sedimentary metagenomes.</title>
        <authorList>
            <person name="Kawai M."/>
            <person name="Futagami T."/>
            <person name="Toyoda A."/>
            <person name="Takaki Y."/>
            <person name="Nishi S."/>
            <person name="Hori S."/>
            <person name="Arai W."/>
            <person name="Tsubouchi T."/>
            <person name="Morono Y."/>
            <person name="Uchiyama I."/>
            <person name="Ito T."/>
            <person name="Fujiyama A."/>
            <person name="Inagaki F."/>
            <person name="Takami H."/>
        </authorList>
    </citation>
    <scope>NUCLEOTIDE SEQUENCE</scope>
    <source>
        <strain evidence="1">Expedition CK06-06</strain>
    </source>
</reference>
<feature type="non-terminal residue" evidence="1">
    <location>
        <position position="110"/>
    </location>
</feature>
<proteinExistence type="predicted"/>
<dbReference type="EMBL" id="BARS01052964">
    <property type="protein sequence ID" value="GAG47431.1"/>
    <property type="molecule type" value="Genomic_DNA"/>
</dbReference>
<accession>X0ZGH4</accession>
<comment type="caution">
    <text evidence="1">The sequence shown here is derived from an EMBL/GenBank/DDBJ whole genome shotgun (WGS) entry which is preliminary data.</text>
</comment>
<organism evidence="1">
    <name type="scientific">marine sediment metagenome</name>
    <dbReference type="NCBI Taxonomy" id="412755"/>
    <lineage>
        <taxon>unclassified sequences</taxon>
        <taxon>metagenomes</taxon>
        <taxon>ecological metagenomes</taxon>
    </lineage>
</organism>
<dbReference type="AlphaFoldDB" id="X0ZGH4"/>
<gene>
    <name evidence="1" type="ORF">S01H1_78672</name>
</gene>